<evidence type="ECO:0000313" key="4">
    <source>
        <dbReference type="Proteomes" id="UP000186795"/>
    </source>
</evidence>
<evidence type="ECO:0000256" key="1">
    <source>
        <dbReference type="ARBA" id="ARBA00023125"/>
    </source>
</evidence>
<protein>
    <recommendedName>
        <fullName evidence="5">Phage integrase, N-terminal SAM-like domain</fullName>
    </recommendedName>
</protein>
<evidence type="ECO:0008006" key="5">
    <source>
        <dbReference type="Google" id="ProtNLM"/>
    </source>
</evidence>
<organism evidence="3 4">
    <name type="scientific">Kroppenstedtia eburnea</name>
    <dbReference type="NCBI Taxonomy" id="714067"/>
    <lineage>
        <taxon>Bacteria</taxon>
        <taxon>Bacillati</taxon>
        <taxon>Bacillota</taxon>
        <taxon>Bacilli</taxon>
        <taxon>Bacillales</taxon>
        <taxon>Thermoactinomycetaceae</taxon>
        <taxon>Kroppenstedtia</taxon>
    </lineage>
</organism>
<accession>A0A1N7LZ93</accession>
<evidence type="ECO:0000256" key="2">
    <source>
        <dbReference type="SAM" id="MobiDB-lite"/>
    </source>
</evidence>
<evidence type="ECO:0000313" key="3">
    <source>
        <dbReference type="EMBL" id="SIS79089.1"/>
    </source>
</evidence>
<keyword evidence="1" id="KW-0238">DNA-binding</keyword>
<feature type="region of interest" description="Disordered" evidence="2">
    <location>
        <begin position="1"/>
        <end position="20"/>
    </location>
</feature>
<dbReference type="Gene3D" id="1.10.150.130">
    <property type="match status" value="1"/>
</dbReference>
<dbReference type="AlphaFoldDB" id="A0A1N7LZ93"/>
<dbReference type="InterPro" id="IPR010998">
    <property type="entry name" value="Integrase_recombinase_N"/>
</dbReference>
<reference evidence="4" key="1">
    <citation type="submission" date="2017-01" db="EMBL/GenBank/DDBJ databases">
        <authorList>
            <person name="Varghese N."/>
            <person name="Submissions S."/>
        </authorList>
    </citation>
    <scope>NUCLEOTIDE SEQUENCE [LARGE SCALE GENOMIC DNA]</scope>
    <source>
        <strain evidence="4">DSM 45196</strain>
    </source>
</reference>
<keyword evidence="4" id="KW-1185">Reference proteome</keyword>
<dbReference type="EMBL" id="FTOD01000005">
    <property type="protein sequence ID" value="SIS79089.1"/>
    <property type="molecule type" value="Genomic_DNA"/>
</dbReference>
<dbReference type="GO" id="GO:0003677">
    <property type="term" value="F:DNA binding"/>
    <property type="evidence" value="ECO:0007669"/>
    <property type="project" value="UniProtKB-KW"/>
</dbReference>
<dbReference type="Proteomes" id="UP000186795">
    <property type="component" value="Unassembled WGS sequence"/>
</dbReference>
<name>A0A1N7LZ93_9BACL</name>
<gene>
    <name evidence="3" type="ORF">SAMN05421790_10587</name>
</gene>
<sequence>MHSTIPDFLSELQSDGRSPKTVETYEGVIRQFNRWFEDTTGERFDPESVPDRRSTINAICWIDPNRPPSTRPESR</sequence>
<proteinExistence type="predicted"/>